<accession>A0A8H2RRV7</accession>
<evidence type="ECO:0000313" key="3">
    <source>
        <dbReference type="EMBL" id="VVP04723.1"/>
    </source>
</evidence>
<reference evidence="3 4" key="1">
    <citation type="submission" date="2019-09" db="EMBL/GenBank/DDBJ databases">
        <authorList>
            <person name="Chandra G."/>
            <person name="Truman W A."/>
        </authorList>
    </citation>
    <scope>NUCLEOTIDE SEQUENCE [LARGE SCALE GENOMIC DNA]</scope>
    <source>
        <strain evidence="3">PS900</strain>
    </source>
</reference>
<organism evidence="3 4">
    <name type="scientific">Pseudomonas fluorescens</name>
    <dbReference type="NCBI Taxonomy" id="294"/>
    <lineage>
        <taxon>Bacteria</taxon>
        <taxon>Pseudomonadati</taxon>
        <taxon>Pseudomonadota</taxon>
        <taxon>Gammaproteobacteria</taxon>
        <taxon>Pseudomonadales</taxon>
        <taxon>Pseudomonadaceae</taxon>
        <taxon>Pseudomonas</taxon>
    </lineage>
</organism>
<keyword evidence="1" id="KW-0732">Signal</keyword>
<protein>
    <recommendedName>
        <fullName evidence="2">Rap1a immunity protein domain-containing protein</fullName>
    </recommendedName>
</protein>
<dbReference type="Proteomes" id="UP000325723">
    <property type="component" value="Unassembled WGS sequence"/>
</dbReference>
<feature type="domain" description="Rap1a immunity protein" evidence="2">
    <location>
        <begin position="23"/>
        <end position="121"/>
    </location>
</feature>
<sequence>MKAWIEVVALAGLMASGSAMADGNQLLSDCQSAVKLFETNGKEGNAFGAGTCIGIINGVTSLRGMTNPALPVEAQTCLPTPSPPNIQAARIAVKYLEGHPEKLNLDDGILMLFALQRAFPCKG</sequence>
<name>A0A8H2RRV7_PSEFL</name>
<gene>
    <name evidence="3" type="ORF">PS900_03028</name>
</gene>
<evidence type="ECO:0000313" key="4">
    <source>
        <dbReference type="Proteomes" id="UP000325723"/>
    </source>
</evidence>
<proteinExistence type="predicted"/>
<dbReference type="InterPro" id="IPR041238">
    <property type="entry name" value="Rap1a"/>
</dbReference>
<evidence type="ECO:0000256" key="1">
    <source>
        <dbReference type="SAM" id="SignalP"/>
    </source>
</evidence>
<feature type="signal peptide" evidence="1">
    <location>
        <begin position="1"/>
        <end position="21"/>
    </location>
</feature>
<comment type="caution">
    <text evidence="3">The sequence shown here is derived from an EMBL/GenBank/DDBJ whole genome shotgun (WGS) entry which is preliminary data.</text>
</comment>
<dbReference type="RefSeq" id="WP_150758051.1">
    <property type="nucleotide sequence ID" value="NZ_CABVIE010000008.1"/>
</dbReference>
<dbReference type="EMBL" id="CABVIE010000008">
    <property type="protein sequence ID" value="VVP04723.1"/>
    <property type="molecule type" value="Genomic_DNA"/>
</dbReference>
<feature type="chain" id="PRO_5034023043" description="Rap1a immunity protein domain-containing protein" evidence="1">
    <location>
        <begin position="22"/>
        <end position="123"/>
    </location>
</feature>
<evidence type="ECO:0000259" key="2">
    <source>
        <dbReference type="Pfam" id="PF18602"/>
    </source>
</evidence>
<dbReference type="AlphaFoldDB" id="A0A8H2RRV7"/>
<dbReference type="Pfam" id="PF18602">
    <property type="entry name" value="Rap1a"/>
    <property type="match status" value="1"/>
</dbReference>